<dbReference type="GO" id="GO:0070006">
    <property type="term" value="F:metalloaminopeptidase activity"/>
    <property type="evidence" value="ECO:0007669"/>
    <property type="project" value="TreeGrafter"/>
</dbReference>
<gene>
    <name evidence="3" type="ORF">ALC57_09936</name>
</gene>
<dbReference type="GO" id="GO:0042277">
    <property type="term" value="F:peptide binding"/>
    <property type="evidence" value="ECO:0007669"/>
    <property type="project" value="TreeGrafter"/>
</dbReference>
<dbReference type="PANTHER" id="PTHR11533">
    <property type="entry name" value="PROTEASE M1 ZINC METALLOPROTEASE"/>
    <property type="match status" value="1"/>
</dbReference>
<dbReference type="InterPro" id="IPR050344">
    <property type="entry name" value="Peptidase_M1_aminopeptidases"/>
</dbReference>
<dbReference type="GO" id="GO:0006508">
    <property type="term" value="P:proteolysis"/>
    <property type="evidence" value="ECO:0007669"/>
    <property type="project" value="TreeGrafter"/>
</dbReference>
<keyword evidence="4" id="KW-1185">Reference proteome</keyword>
<keyword evidence="3" id="KW-0378">Hydrolase</keyword>
<dbReference type="PANTHER" id="PTHR11533:SF31">
    <property type="entry name" value="AMINOPEPTIDASE Q"/>
    <property type="match status" value="1"/>
</dbReference>
<sequence>GYYRIKYDSITWGNIAKYLNDTAGDYKSISVINRAKFIDDAFHLMMNRELDVSAFWNLTKFLSQETNFVVWYPMIKVFEYMSNLIPLSREEIEVADIMVTSNGYYI</sequence>
<reference evidence="3 4" key="1">
    <citation type="submission" date="2015-09" db="EMBL/GenBank/DDBJ databases">
        <title>Trachymyrmex cornetzi WGS genome.</title>
        <authorList>
            <person name="Nygaard S."/>
            <person name="Hu H."/>
            <person name="Boomsma J."/>
            <person name="Zhang G."/>
        </authorList>
    </citation>
    <scope>NUCLEOTIDE SEQUENCE [LARGE SCALE GENOMIC DNA]</scope>
    <source>
        <strain evidence="3">Tcor2-1</strain>
        <tissue evidence="3">Whole body</tissue>
    </source>
</reference>
<keyword evidence="3" id="KW-0645">Protease</keyword>
<evidence type="ECO:0000256" key="1">
    <source>
        <dbReference type="ARBA" id="ARBA00010136"/>
    </source>
</evidence>
<dbReference type="GO" id="GO:0016020">
    <property type="term" value="C:membrane"/>
    <property type="evidence" value="ECO:0007669"/>
    <property type="project" value="TreeGrafter"/>
</dbReference>
<dbReference type="GO" id="GO:0005615">
    <property type="term" value="C:extracellular space"/>
    <property type="evidence" value="ECO:0007669"/>
    <property type="project" value="TreeGrafter"/>
</dbReference>
<organism evidence="3 4">
    <name type="scientific">Trachymyrmex cornetzi</name>
    <dbReference type="NCBI Taxonomy" id="471704"/>
    <lineage>
        <taxon>Eukaryota</taxon>
        <taxon>Metazoa</taxon>
        <taxon>Ecdysozoa</taxon>
        <taxon>Arthropoda</taxon>
        <taxon>Hexapoda</taxon>
        <taxon>Insecta</taxon>
        <taxon>Pterygota</taxon>
        <taxon>Neoptera</taxon>
        <taxon>Endopterygota</taxon>
        <taxon>Hymenoptera</taxon>
        <taxon>Apocrita</taxon>
        <taxon>Aculeata</taxon>
        <taxon>Formicoidea</taxon>
        <taxon>Formicidae</taxon>
        <taxon>Myrmicinae</taxon>
        <taxon>Trachymyrmex</taxon>
    </lineage>
</organism>
<keyword evidence="3" id="KW-0031">Aminopeptidase</keyword>
<proteinExistence type="inferred from homology"/>
<dbReference type="InterPro" id="IPR024571">
    <property type="entry name" value="ERAP1-like_C_dom"/>
</dbReference>
<dbReference type="EMBL" id="KQ980096">
    <property type="protein sequence ID" value="KYN17774.1"/>
    <property type="molecule type" value="Genomic_DNA"/>
</dbReference>
<dbReference type="Gene3D" id="1.25.50.20">
    <property type="match status" value="1"/>
</dbReference>
<evidence type="ECO:0000259" key="2">
    <source>
        <dbReference type="Pfam" id="PF11838"/>
    </source>
</evidence>
<evidence type="ECO:0000313" key="4">
    <source>
        <dbReference type="Proteomes" id="UP000078492"/>
    </source>
</evidence>
<evidence type="ECO:0000313" key="3">
    <source>
        <dbReference type="EMBL" id="KYN17774.1"/>
    </source>
</evidence>
<feature type="non-terminal residue" evidence="3">
    <location>
        <position position="1"/>
    </location>
</feature>
<name>A0A151J4X8_9HYME</name>
<dbReference type="GO" id="GO:0043171">
    <property type="term" value="P:peptide catabolic process"/>
    <property type="evidence" value="ECO:0007669"/>
    <property type="project" value="TreeGrafter"/>
</dbReference>
<dbReference type="GO" id="GO:0008270">
    <property type="term" value="F:zinc ion binding"/>
    <property type="evidence" value="ECO:0007669"/>
    <property type="project" value="TreeGrafter"/>
</dbReference>
<dbReference type="GO" id="GO:0005737">
    <property type="term" value="C:cytoplasm"/>
    <property type="evidence" value="ECO:0007669"/>
    <property type="project" value="TreeGrafter"/>
</dbReference>
<feature type="domain" description="ERAP1-like C-terminal" evidence="2">
    <location>
        <begin position="1"/>
        <end position="85"/>
    </location>
</feature>
<accession>A0A151J4X8</accession>
<dbReference type="Pfam" id="PF11838">
    <property type="entry name" value="ERAP1_C"/>
    <property type="match status" value="1"/>
</dbReference>
<comment type="similarity">
    <text evidence="1">Belongs to the peptidase M1 family.</text>
</comment>
<dbReference type="Proteomes" id="UP000078492">
    <property type="component" value="Unassembled WGS sequence"/>
</dbReference>
<protein>
    <submittedName>
        <fullName evidence="3">Aminopeptidase N</fullName>
    </submittedName>
</protein>
<dbReference type="AlphaFoldDB" id="A0A151J4X8"/>